<dbReference type="SUPFAM" id="SSF53822">
    <property type="entry name" value="Periplasmic binding protein-like I"/>
    <property type="match status" value="1"/>
</dbReference>
<keyword evidence="2 5" id="KW-0238">DNA-binding</keyword>
<dbReference type="PROSITE" id="PS00356">
    <property type="entry name" value="HTH_LACI_1"/>
    <property type="match status" value="1"/>
</dbReference>
<dbReference type="EMBL" id="CP120371">
    <property type="protein sequence ID" value="WEX83740.1"/>
    <property type="molecule type" value="Genomic_DNA"/>
</dbReference>
<evidence type="ECO:0000256" key="1">
    <source>
        <dbReference type="ARBA" id="ARBA00023015"/>
    </source>
</evidence>
<dbReference type="Pfam" id="PF00356">
    <property type="entry name" value="LacI"/>
    <property type="match status" value="1"/>
</dbReference>
<dbReference type="InterPro" id="IPR028082">
    <property type="entry name" value="Peripla_BP_I"/>
</dbReference>
<accession>A0ABY8D2H0</accession>
<evidence type="ECO:0000256" key="2">
    <source>
        <dbReference type="ARBA" id="ARBA00023125"/>
    </source>
</evidence>
<dbReference type="InterPro" id="IPR000843">
    <property type="entry name" value="HTH_LacI"/>
</dbReference>
<name>A0ABY8D2H0_9HYPH</name>
<dbReference type="Gene3D" id="1.10.260.40">
    <property type="entry name" value="lambda repressor-like DNA-binding domains"/>
    <property type="match status" value="1"/>
</dbReference>
<dbReference type="Proteomes" id="UP001235547">
    <property type="component" value="Chromosome 1"/>
</dbReference>
<protein>
    <submittedName>
        <fullName evidence="5">LacI family DNA-binding transcriptional regulator</fullName>
    </submittedName>
</protein>
<evidence type="ECO:0000256" key="3">
    <source>
        <dbReference type="ARBA" id="ARBA00023163"/>
    </source>
</evidence>
<evidence type="ECO:0000313" key="5">
    <source>
        <dbReference type="EMBL" id="WEX83740.1"/>
    </source>
</evidence>
<dbReference type="InterPro" id="IPR010982">
    <property type="entry name" value="Lambda_DNA-bd_dom_sf"/>
</dbReference>
<keyword evidence="6" id="KW-1185">Reference proteome</keyword>
<evidence type="ECO:0000259" key="4">
    <source>
        <dbReference type="PROSITE" id="PS50932"/>
    </source>
</evidence>
<evidence type="ECO:0000313" key="6">
    <source>
        <dbReference type="Proteomes" id="UP001235547"/>
    </source>
</evidence>
<gene>
    <name evidence="5" type="ORF">PYH38_002543</name>
</gene>
<keyword evidence="3" id="KW-0804">Transcription</keyword>
<dbReference type="GO" id="GO:0003677">
    <property type="term" value="F:DNA binding"/>
    <property type="evidence" value="ECO:0007669"/>
    <property type="project" value="UniProtKB-KW"/>
</dbReference>
<dbReference type="PRINTS" id="PR00036">
    <property type="entry name" value="HTHLACI"/>
</dbReference>
<dbReference type="RefSeq" id="WP_280734586.1">
    <property type="nucleotide sequence ID" value="NZ_CP120368.1"/>
</dbReference>
<feature type="domain" description="HTH lacI-type" evidence="4">
    <location>
        <begin position="3"/>
        <end position="57"/>
    </location>
</feature>
<dbReference type="SMART" id="SM00354">
    <property type="entry name" value="HTH_LACI"/>
    <property type="match status" value="1"/>
</dbReference>
<keyword evidence="1" id="KW-0805">Transcription regulation</keyword>
<dbReference type="Gene3D" id="3.40.50.2300">
    <property type="match status" value="2"/>
</dbReference>
<dbReference type="PROSITE" id="PS50932">
    <property type="entry name" value="HTH_LACI_2"/>
    <property type="match status" value="1"/>
</dbReference>
<reference evidence="5 6" key="1">
    <citation type="submission" date="2023-03" db="EMBL/GenBank/DDBJ databases">
        <authorList>
            <person name="Kaur S."/>
            <person name="Espinosa-Saiz D."/>
            <person name="Velazquez E."/>
            <person name="Menendez E."/>
            <person name="diCenzo G.C."/>
        </authorList>
    </citation>
    <scope>NUCLEOTIDE SEQUENCE [LARGE SCALE GENOMIC DNA]</scope>
    <source>
        <strain evidence="5 6">LMG 27395</strain>
    </source>
</reference>
<dbReference type="SUPFAM" id="SSF47413">
    <property type="entry name" value="lambda repressor-like DNA-binding domains"/>
    <property type="match status" value="1"/>
</dbReference>
<dbReference type="InterPro" id="IPR025997">
    <property type="entry name" value="SBP_2_dom"/>
</dbReference>
<dbReference type="CDD" id="cd06307">
    <property type="entry name" value="PBP1_sugar_binding"/>
    <property type="match status" value="1"/>
</dbReference>
<organism evidence="5 6">
    <name type="scientific">Sinorhizobium numidicum</name>
    <dbReference type="NCBI Taxonomy" id="680248"/>
    <lineage>
        <taxon>Bacteria</taxon>
        <taxon>Pseudomonadati</taxon>
        <taxon>Pseudomonadota</taxon>
        <taxon>Alphaproteobacteria</taxon>
        <taxon>Hyphomicrobiales</taxon>
        <taxon>Rhizobiaceae</taxon>
        <taxon>Sinorhizobium/Ensifer group</taxon>
        <taxon>Sinorhizobium</taxon>
    </lineage>
</organism>
<dbReference type="PANTHER" id="PTHR30146">
    <property type="entry name" value="LACI-RELATED TRANSCRIPTIONAL REPRESSOR"/>
    <property type="match status" value="1"/>
</dbReference>
<proteinExistence type="predicted"/>
<dbReference type="CDD" id="cd01392">
    <property type="entry name" value="HTH_LacI"/>
    <property type="match status" value="1"/>
</dbReference>
<sequence length="345" mass="36618">MRPTVHDIAAEAGVSLATVDRVLNNRPGVRSVTRDRVERAIVTLGYVRDVAAANLAKGRSYPFVFILPAGENSFMRGLEAELRSAMARSAAERTNITILSVPAFDAQALAAALSQAHQRRPAGVAVVAVDAPEVTEAVKQLRMDGIAVVTLVSDLPGSGRDHFAGVDNIAAGRTAGTLMGRFLGDREGPVAVLAGSMLVRDHRDRLEGFRAVMGEAFAGRKILPVIEGQDNPALVEELVDTLLARHPDLAGIYSLGAGNRGLVAALEKAGRARTICAIAHELTPHSRAALLSGTIDAVLNQDAGHEVRSAIRVLKAKADGLPVIEAQERIRIDIFLKDNLPIEQA</sequence>
<dbReference type="PANTHER" id="PTHR30146:SF152">
    <property type="entry name" value="TRANSCRIPTIONAL REGULATORY PROTEIN"/>
    <property type="match status" value="1"/>
</dbReference>
<dbReference type="Pfam" id="PF13407">
    <property type="entry name" value="Peripla_BP_4"/>
    <property type="match status" value="1"/>
</dbReference>